<evidence type="ECO:0000256" key="1">
    <source>
        <dbReference type="SAM" id="Phobius"/>
    </source>
</evidence>
<keyword evidence="2" id="KW-0732">Signal</keyword>
<dbReference type="AlphaFoldDB" id="A0A4Y5RTQ1"/>
<feature type="transmembrane region" description="Helical" evidence="1">
    <location>
        <begin position="82"/>
        <end position="98"/>
    </location>
</feature>
<proteinExistence type="predicted"/>
<feature type="chain" id="PRO_5021356102" evidence="2">
    <location>
        <begin position="17"/>
        <end position="152"/>
    </location>
</feature>
<feature type="signal peptide" evidence="2">
    <location>
        <begin position="1"/>
        <end position="16"/>
    </location>
</feature>
<dbReference type="GeneID" id="40493467"/>
<evidence type="ECO:0000256" key="2">
    <source>
        <dbReference type="SAM" id="SignalP"/>
    </source>
</evidence>
<dbReference type="CTD" id="4541"/>
<sequence length="152" mass="16355">MSLVFFLGLVFGLVFSLPVLQQGVGLVVLIFTVAVGVSGLVGVCGHVWYGFSLFLIYVGSLLVMFGYVVAMAPNFLFKRQSVSLFVFFGFLVGFFVPVKTEVLEGAGDVGGFLYSLGGYFVLVGLGLVLLFTLVCVVKVCYFSKGSLRPFSL</sequence>
<accession>A0A4Y5RTQ1</accession>
<dbReference type="RefSeq" id="YP_009648862.1">
    <property type="nucleotide sequence ID" value="NC_042687.1"/>
</dbReference>
<organism evidence="3">
    <name type="scientific">Notospermus geniculatus</name>
    <dbReference type="NCBI Taxonomy" id="416868"/>
    <lineage>
        <taxon>Eukaryota</taxon>
        <taxon>Metazoa</taxon>
        <taxon>Spiralia</taxon>
        <taxon>Lophotrochozoa</taxon>
        <taxon>Nemertea</taxon>
        <taxon>Pilidiophora</taxon>
        <taxon>Heteronemertea</taxon>
        <taxon>Lineidae</taxon>
        <taxon>Notospermus</taxon>
    </lineage>
</organism>
<protein>
    <submittedName>
        <fullName evidence="3">NADH dehydrogenase subunit 6</fullName>
    </submittedName>
</protein>
<keyword evidence="1" id="KW-0472">Membrane</keyword>
<evidence type="ECO:0000313" key="3">
    <source>
        <dbReference type="EMBL" id="QCZ36412.1"/>
    </source>
</evidence>
<gene>
    <name evidence="3" type="primary">ND6</name>
</gene>
<keyword evidence="1" id="KW-0812">Transmembrane</keyword>
<feature type="transmembrane region" description="Helical" evidence="1">
    <location>
        <begin position="118"/>
        <end position="141"/>
    </location>
</feature>
<dbReference type="EMBL" id="MH714705">
    <property type="protein sequence ID" value="QCZ36412.1"/>
    <property type="molecule type" value="Genomic_DNA"/>
</dbReference>
<feature type="transmembrane region" description="Helical" evidence="1">
    <location>
        <begin position="47"/>
        <end position="70"/>
    </location>
</feature>
<reference evidence="3" key="1">
    <citation type="journal article" date="2018" name="Mitochondrial DNA Part B Resour">
        <title>Characterization of the complete mitochondrial genome of Notospermus geniculatus.</title>
        <authorList>
            <person name="Jiang J.-Q."/>
            <person name="Deng R.-G."/>
        </authorList>
    </citation>
    <scope>NUCLEOTIDE SEQUENCE</scope>
</reference>
<keyword evidence="1" id="KW-1133">Transmembrane helix</keyword>
<keyword evidence="3" id="KW-0496">Mitochondrion</keyword>
<name>A0A4Y5RTQ1_9BILA</name>
<geneLocation type="mitochondrion" evidence="3"/>